<name>A0A117I6I1_9MYCO</name>
<evidence type="ECO:0000313" key="3">
    <source>
        <dbReference type="Proteomes" id="UP000069620"/>
    </source>
</evidence>
<keyword evidence="1" id="KW-1133">Transmembrane helix</keyword>
<keyword evidence="1" id="KW-0472">Membrane</keyword>
<dbReference type="AlphaFoldDB" id="A0A117I6I1"/>
<reference evidence="3" key="2">
    <citation type="submission" date="2016-02" db="EMBL/GenBank/DDBJ databases">
        <title>Draft genome sequence of five rapidly growing Mycobacterium species.</title>
        <authorList>
            <person name="Katahira K."/>
            <person name="Gotou Y."/>
            <person name="Iida K."/>
            <person name="Ogura Y."/>
            <person name="Hayashi T."/>
        </authorList>
    </citation>
    <scope>NUCLEOTIDE SEQUENCE [LARGE SCALE GENOMIC DNA]</scope>
    <source>
        <strain evidence="3">JCM15654</strain>
    </source>
</reference>
<keyword evidence="1" id="KW-0812">Transmembrane</keyword>
<accession>A0A117I6I1</accession>
<reference evidence="3" key="1">
    <citation type="journal article" date="2016" name="Genome Announc.">
        <title>Draft Genome Sequences of Five Rapidly Growing Mycobacterium Species, M. thermoresistibile, M. fortuitum subsp. acetamidolyticum, M. canariasense, M. brisbanense, and M. novocastrense.</title>
        <authorList>
            <person name="Katahira K."/>
            <person name="Ogura Y."/>
            <person name="Gotoh Y."/>
            <person name="Hayashi T."/>
        </authorList>
    </citation>
    <scope>NUCLEOTIDE SEQUENCE [LARGE SCALE GENOMIC DNA]</scope>
    <source>
        <strain evidence="3">JCM15654</strain>
    </source>
</reference>
<feature type="transmembrane region" description="Helical" evidence="1">
    <location>
        <begin position="66"/>
        <end position="84"/>
    </location>
</feature>
<dbReference type="EMBL" id="BCSX01000038">
    <property type="protein sequence ID" value="GAS90064.1"/>
    <property type="molecule type" value="Genomic_DNA"/>
</dbReference>
<keyword evidence="3" id="KW-1185">Reference proteome</keyword>
<feature type="transmembrane region" description="Helical" evidence="1">
    <location>
        <begin position="127"/>
        <end position="145"/>
    </location>
</feature>
<feature type="transmembrane region" description="Helical" evidence="1">
    <location>
        <begin position="42"/>
        <end position="59"/>
    </location>
</feature>
<gene>
    <name evidence="2" type="ORF">RMCB_4160</name>
</gene>
<organism evidence="2 3">
    <name type="scientific">Mycolicibacterium brisbanense</name>
    <dbReference type="NCBI Taxonomy" id="146020"/>
    <lineage>
        <taxon>Bacteria</taxon>
        <taxon>Bacillati</taxon>
        <taxon>Actinomycetota</taxon>
        <taxon>Actinomycetes</taxon>
        <taxon>Mycobacteriales</taxon>
        <taxon>Mycobacteriaceae</taxon>
        <taxon>Mycolicibacterium</taxon>
    </lineage>
</organism>
<dbReference type="Proteomes" id="UP000069620">
    <property type="component" value="Unassembled WGS sequence"/>
</dbReference>
<sequence length="154" mass="16369">MTSRRRAGLVRAALFALTVAGILATAFELASERHWNSSEQLIPWVALAVLAVATALTALPTRGAQLISRVLVLVVLGASAYGVLDHIAVNHDSGPLDQRYADTWETMPAAQQWWYAATKTVGPAPTLAPGVLAQTSLLLLLAGLIKLPPREPEA</sequence>
<dbReference type="STRING" id="146020.RMCB_4160"/>
<protein>
    <submittedName>
        <fullName evidence="2">Uncharacterized protein</fullName>
    </submittedName>
</protein>
<comment type="caution">
    <text evidence="2">The sequence shown here is derived from an EMBL/GenBank/DDBJ whole genome shotgun (WGS) entry which is preliminary data.</text>
</comment>
<proteinExistence type="predicted"/>
<evidence type="ECO:0000313" key="2">
    <source>
        <dbReference type="EMBL" id="GAS90064.1"/>
    </source>
</evidence>
<evidence type="ECO:0000256" key="1">
    <source>
        <dbReference type="SAM" id="Phobius"/>
    </source>
</evidence>